<organism evidence="15 16">
    <name type="scientific">Marinilactibacillus piezotolerans</name>
    <dbReference type="NCBI Taxonomy" id="258723"/>
    <lineage>
        <taxon>Bacteria</taxon>
        <taxon>Bacillati</taxon>
        <taxon>Bacillota</taxon>
        <taxon>Bacilli</taxon>
        <taxon>Lactobacillales</taxon>
        <taxon>Carnobacteriaceae</taxon>
        <taxon>Marinilactibacillus</taxon>
    </lineage>
</organism>
<dbReference type="Gene3D" id="3.30.590.20">
    <property type="match status" value="1"/>
</dbReference>
<evidence type="ECO:0000313" key="15">
    <source>
        <dbReference type="EMBL" id="SFK23340.1"/>
    </source>
</evidence>
<comment type="similarity">
    <text evidence="13">In the N-terminal section; belongs to the glutamate--cysteine ligase type 1 family. Type 2 subfamily.</text>
</comment>
<comment type="cofactor">
    <cofactor evidence="2">
        <name>Mg(2+)</name>
        <dbReference type="ChEBI" id="CHEBI:18420"/>
    </cofactor>
</comment>
<evidence type="ECO:0000256" key="7">
    <source>
        <dbReference type="ARBA" id="ARBA00022741"/>
    </source>
</evidence>
<gene>
    <name evidence="13" type="primary">gshAB</name>
    <name evidence="13" type="synonym">gshF</name>
    <name evidence="15" type="ORF">SAMN04488569_101716</name>
</gene>
<dbReference type="OrthoDB" id="9803907at2"/>
<dbReference type="HAMAP" id="MF_00782">
    <property type="entry name" value="Glut_biosynth"/>
    <property type="match status" value="1"/>
</dbReference>
<evidence type="ECO:0000256" key="1">
    <source>
        <dbReference type="ARBA" id="ARBA00001936"/>
    </source>
</evidence>
<dbReference type="GO" id="GO:0004363">
    <property type="term" value="F:glutathione synthase activity"/>
    <property type="evidence" value="ECO:0007669"/>
    <property type="project" value="UniProtKB-UniRule"/>
</dbReference>
<dbReference type="UniPathway" id="UPA00142">
    <property type="reaction ID" value="UER00209"/>
</dbReference>
<keyword evidence="16" id="KW-1185">Reference proteome</keyword>
<keyword evidence="6" id="KW-0479">Metal-binding</keyword>
<proteinExistence type="inferred from homology"/>
<dbReference type="Proteomes" id="UP000199589">
    <property type="component" value="Unassembled WGS sequence"/>
</dbReference>
<keyword evidence="9" id="KW-0460">Magnesium</keyword>
<protein>
    <recommendedName>
        <fullName evidence="13">Glutathione biosynthesis bifunctional protein GshAB</fullName>
    </recommendedName>
    <alternativeName>
        <fullName evidence="13">Gamma-GCS-GS</fullName>
        <shortName evidence="13">GCS-GS</shortName>
    </alternativeName>
    <domain>
        <recommendedName>
            <fullName evidence="13">Glutamate--cysteine ligase</fullName>
            <ecNumber evidence="13">6.3.2.2</ecNumber>
        </recommendedName>
        <alternativeName>
            <fullName evidence="13">Gamma-ECS</fullName>
            <shortName evidence="13">GCS</shortName>
        </alternativeName>
        <alternativeName>
            <fullName evidence="13">Gamma-glutamylcysteine synthetase</fullName>
        </alternativeName>
    </domain>
    <domain>
        <recommendedName>
            <fullName evidence="13">Glutathione synthetase</fullName>
            <ecNumber evidence="13">6.3.2.3</ecNumber>
        </recommendedName>
        <alternativeName>
            <fullName evidence="13">GSH synthetase</fullName>
            <shortName evidence="13">GS</shortName>
            <shortName evidence="13">GSH-S</shortName>
            <shortName evidence="13">GSHase</shortName>
        </alternativeName>
        <alternativeName>
            <fullName evidence="13">Glutathione synthase</fullName>
        </alternativeName>
    </domain>
</protein>
<dbReference type="RefSeq" id="WP_091897102.1">
    <property type="nucleotide sequence ID" value="NZ_FOSJ01000017.1"/>
</dbReference>
<comment type="cofactor">
    <cofactor evidence="1">
        <name>Mn(2+)</name>
        <dbReference type="ChEBI" id="CHEBI:29035"/>
    </cofactor>
</comment>
<dbReference type="EMBL" id="FOSJ01000017">
    <property type="protein sequence ID" value="SFK23340.1"/>
    <property type="molecule type" value="Genomic_DNA"/>
</dbReference>
<dbReference type="PROSITE" id="PS50975">
    <property type="entry name" value="ATP_GRASP"/>
    <property type="match status" value="1"/>
</dbReference>
<evidence type="ECO:0000256" key="3">
    <source>
        <dbReference type="ARBA" id="ARBA00005006"/>
    </source>
</evidence>
<dbReference type="InterPro" id="IPR007370">
    <property type="entry name" value="Glu_cys_ligase"/>
</dbReference>
<evidence type="ECO:0000256" key="6">
    <source>
        <dbReference type="ARBA" id="ARBA00022723"/>
    </source>
</evidence>
<comment type="pathway">
    <text evidence="13">Sulfur metabolism; glutathione biosynthesis; glutathione from L-cysteine and L-glutamate: step 2/2.</text>
</comment>
<keyword evidence="8 13" id="KW-0067">ATP-binding</keyword>
<name>A0A1I3XUY2_9LACT</name>
<dbReference type="GO" id="GO:0046872">
    <property type="term" value="F:metal ion binding"/>
    <property type="evidence" value="ECO:0007669"/>
    <property type="project" value="UniProtKB-KW"/>
</dbReference>
<dbReference type="InterPro" id="IPR014746">
    <property type="entry name" value="Gln_synth/guanido_kin_cat_dom"/>
</dbReference>
<evidence type="ECO:0000256" key="2">
    <source>
        <dbReference type="ARBA" id="ARBA00001946"/>
    </source>
</evidence>
<evidence type="ECO:0000259" key="14">
    <source>
        <dbReference type="PROSITE" id="PS50975"/>
    </source>
</evidence>
<accession>A0A1I3XUY2</accession>
<keyword evidence="7 13" id="KW-0547">Nucleotide-binding</keyword>
<dbReference type="InterPro" id="IPR011761">
    <property type="entry name" value="ATP-grasp"/>
</dbReference>
<dbReference type="Pfam" id="PF04262">
    <property type="entry name" value="Glu_cys_ligase"/>
    <property type="match status" value="2"/>
</dbReference>
<feature type="region of interest" description="Glutamate--cysteine ligase" evidence="13">
    <location>
        <begin position="1"/>
        <end position="340"/>
    </location>
</feature>
<dbReference type="InterPro" id="IPR040657">
    <property type="entry name" value="GshAB_ATP-grasp"/>
</dbReference>
<evidence type="ECO:0000256" key="8">
    <source>
        <dbReference type="ARBA" id="ARBA00022840"/>
    </source>
</evidence>
<dbReference type="PANTHER" id="PTHR38761">
    <property type="entry name" value="GLUTAMATE--CYSTEINE LIGASE"/>
    <property type="match status" value="1"/>
</dbReference>
<comment type="function">
    <text evidence="13">Synthesizes glutathione from L-glutamate and L-cysteine via gamma-L-glutamyl-L-cysteine.</text>
</comment>
<dbReference type="SUPFAM" id="SSF55931">
    <property type="entry name" value="Glutamine synthetase/guanido kinase"/>
    <property type="match status" value="1"/>
</dbReference>
<reference evidence="16" key="1">
    <citation type="submission" date="2016-10" db="EMBL/GenBank/DDBJ databases">
        <authorList>
            <person name="Varghese N."/>
            <person name="Submissions S."/>
        </authorList>
    </citation>
    <scope>NUCLEOTIDE SEQUENCE [LARGE SCALE GENOMIC DNA]</scope>
    <source>
        <strain evidence="16">DSM 16108</strain>
    </source>
</reference>
<keyword evidence="10" id="KW-0464">Manganese</keyword>
<evidence type="ECO:0000256" key="11">
    <source>
        <dbReference type="ARBA" id="ARBA00023268"/>
    </source>
</evidence>
<dbReference type="GO" id="GO:0005524">
    <property type="term" value="F:ATP binding"/>
    <property type="evidence" value="ECO:0007669"/>
    <property type="project" value="UniProtKB-UniRule"/>
</dbReference>
<dbReference type="EC" id="6.3.2.3" evidence="13"/>
<dbReference type="NCBIfam" id="NF002688">
    <property type="entry name" value="PRK02471.1"/>
    <property type="match status" value="1"/>
</dbReference>
<keyword evidence="11 13" id="KW-0511">Multifunctional enzyme</keyword>
<evidence type="ECO:0000256" key="9">
    <source>
        <dbReference type="ARBA" id="ARBA00022842"/>
    </source>
</evidence>
<evidence type="ECO:0000256" key="5">
    <source>
        <dbReference type="ARBA" id="ARBA00022684"/>
    </source>
</evidence>
<dbReference type="AlphaFoldDB" id="A0A1I3XUY2"/>
<comment type="pathway">
    <text evidence="3 13">Sulfur metabolism; glutathione biosynthesis; glutathione from L-cysteine and L-glutamate: step 1/2.</text>
</comment>
<dbReference type="GO" id="GO:0004357">
    <property type="term" value="F:glutamate-cysteine ligase activity"/>
    <property type="evidence" value="ECO:0007669"/>
    <property type="project" value="UniProtKB-UniRule"/>
</dbReference>
<evidence type="ECO:0000256" key="4">
    <source>
        <dbReference type="ARBA" id="ARBA00022598"/>
    </source>
</evidence>
<evidence type="ECO:0000256" key="12">
    <source>
        <dbReference type="ARBA" id="ARBA00048819"/>
    </source>
</evidence>
<dbReference type="GO" id="GO:0005829">
    <property type="term" value="C:cytosol"/>
    <property type="evidence" value="ECO:0007669"/>
    <property type="project" value="TreeGrafter"/>
</dbReference>
<dbReference type="PANTHER" id="PTHR38761:SF1">
    <property type="entry name" value="GLUTAMATE--CYSTEINE LIGASE"/>
    <property type="match status" value="1"/>
</dbReference>
<evidence type="ECO:0000256" key="10">
    <source>
        <dbReference type="ARBA" id="ARBA00023211"/>
    </source>
</evidence>
<keyword evidence="4 13" id="KW-0436">Ligase</keyword>
<dbReference type="InterPro" id="IPR006335">
    <property type="entry name" value="Glut_biosynth"/>
</dbReference>
<feature type="domain" description="ATP-grasp" evidence="14">
    <location>
        <begin position="497"/>
        <end position="755"/>
    </location>
</feature>
<dbReference type="SUPFAM" id="SSF56059">
    <property type="entry name" value="Glutathione synthetase ATP-binding domain-like"/>
    <property type="match status" value="1"/>
</dbReference>
<comment type="catalytic activity">
    <reaction evidence="13">
        <text>gamma-L-glutamyl-L-cysteine + glycine + ATP = glutathione + ADP + phosphate + H(+)</text>
        <dbReference type="Rhea" id="RHEA:13557"/>
        <dbReference type="ChEBI" id="CHEBI:15378"/>
        <dbReference type="ChEBI" id="CHEBI:30616"/>
        <dbReference type="ChEBI" id="CHEBI:43474"/>
        <dbReference type="ChEBI" id="CHEBI:57305"/>
        <dbReference type="ChEBI" id="CHEBI:57925"/>
        <dbReference type="ChEBI" id="CHEBI:58173"/>
        <dbReference type="ChEBI" id="CHEBI:456216"/>
        <dbReference type="EC" id="6.3.2.3"/>
    </reaction>
</comment>
<dbReference type="InterPro" id="IPR006334">
    <property type="entry name" value="Glut_cys_ligase"/>
</dbReference>
<dbReference type="Gene3D" id="3.30.470.20">
    <property type="entry name" value="ATP-grasp fold, B domain"/>
    <property type="match status" value="2"/>
</dbReference>
<keyword evidence="5 13" id="KW-0317">Glutathione biosynthesis</keyword>
<dbReference type="Pfam" id="PF18419">
    <property type="entry name" value="ATP-grasp_6"/>
    <property type="match status" value="1"/>
</dbReference>
<comment type="catalytic activity">
    <reaction evidence="12 13">
        <text>L-cysteine + L-glutamate + ATP = gamma-L-glutamyl-L-cysteine + ADP + phosphate + H(+)</text>
        <dbReference type="Rhea" id="RHEA:13285"/>
        <dbReference type="ChEBI" id="CHEBI:15378"/>
        <dbReference type="ChEBI" id="CHEBI:29985"/>
        <dbReference type="ChEBI" id="CHEBI:30616"/>
        <dbReference type="ChEBI" id="CHEBI:35235"/>
        <dbReference type="ChEBI" id="CHEBI:43474"/>
        <dbReference type="ChEBI" id="CHEBI:58173"/>
        <dbReference type="ChEBI" id="CHEBI:456216"/>
        <dbReference type="EC" id="6.3.2.2"/>
    </reaction>
</comment>
<sequence>MMNIKDIIKTNKLEKLVLEGTFGIEKEGIRVDDNQKLALTDHPELLGDRSYHPYIQTDFSEAQLELVTPPEQSLKETFKWLNALNDVVQRSVESDEYIWPFSMPACLPETEQIPIIRVRDQKEVEYREKLAEKYGKKKQLISGIHYNFSFSEQFVKSIFEHQREHDSIKEVKNELHLKLTRNFLRYQWILTYLYGAAPFAHHSFFEQAKEEIPLTKPVRSVRNSSMGYHNSTDVIVRYDEVAHYVNDIEQLVAEGTLSEEREFYGAARLRGNAKKIDQLNHTGIEYVEFRLFDLNPYSKLGITNEQARFIHLFSILMIWIEDSKAKEAIKEGTEKNEQTASEDPFAKSAYYQEGMELLQEMQAIASELKVESEYFEVIDQAIAALEDPSQTLAARLTQQIDSVDQYLKVGRKLGTQYKQEAKGKPYLLNGFEGMEMSSQLLLFDALQKGITVEVLDENDQFLKLQYKSHEEYVKNANMTAKDTYISHWIMENKTVTKKILKSKGFNVPDGEEFQSLEEATAAYYKFKNRSVVVKPKSTNYGLGISIFKNSPQEEDFKEALEIAFKEDTAILVEKFATGTEYRFFILDGKVKAVLHRVPANVKGDGRQTVRELIEQKNMDPLRGTNHRAPLEKIKFGNVEALTLKEQGYTFDSVPESGEIVYLRENSNISTGGDSIDYTDKMHSSYKELASRMAVPLGVKVTGIDLIIPDYTKPSTPEDPGYTVIEANFNPAMHMHAFVTEGKGRRLTRDILEMLFPELY</sequence>
<dbReference type="NCBIfam" id="TIGR01435">
    <property type="entry name" value="glu_cys_lig_rel"/>
    <property type="match status" value="1"/>
</dbReference>
<evidence type="ECO:0000256" key="13">
    <source>
        <dbReference type="HAMAP-Rule" id="MF_00782"/>
    </source>
</evidence>
<comment type="subunit">
    <text evidence="13">Monomer.</text>
</comment>
<dbReference type="EC" id="6.3.2.2" evidence="13"/>
<evidence type="ECO:0000313" key="16">
    <source>
        <dbReference type="Proteomes" id="UP000199589"/>
    </source>
</evidence>